<accession>A0A8C6XIZ0</accession>
<dbReference type="GO" id="GO:0008021">
    <property type="term" value="C:synaptic vesicle"/>
    <property type="evidence" value="ECO:0007669"/>
    <property type="project" value="TreeGrafter"/>
</dbReference>
<keyword evidence="5" id="KW-1185">Reference proteome</keyword>
<reference evidence="4" key="2">
    <citation type="submission" date="2025-09" db="UniProtKB">
        <authorList>
            <consortium name="Ensembl"/>
        </authorList>
    </citation>
    <scope>IDENTIFICATION</scope>
</reference>
<organism evidence="4 5">
    <name type="scientific">Naja naja</name>
    <name type="common">Indian cobra</name>
    <dbReference type="NCBI Taxonomy" id="35670"/>
    <lineage>
        <taxon>Eukaryota</taxon>
        <taxon>Metazoa</taxon>
        <taxon>Chordata</taxon>
        <taxon>Craniata</taxon>
        <taxon>Vertebrata</taxon>
        <taxon>Euteleostomi</taxon>
        <taxon>Lepidosauria</taxon>
        <taxon>Squamata</taxon>
        <taxon>Bifurcata</taxon>
        <taxon>Unidentata</taxon>
        <taxon>Episquamata</taxon>
        <taxon>Toxicofera</taxon>
        <taxon>Serpentes</taxon>
        <taxon>Colubroidea</taxon>
        <taxon>Elapidae</taxon>
        <taxon>Elapinae</taxon>
        <taxon>Naja</taxon>
    </lineage>
</organism>
<keyword evidence="1" id="KW-0433">Leucine-rich repeat</keyword>
<dbReference type="Proteomes" id="UP000694559">
    <property type="component" value="Unplaced"/>
</dbReference>
<feature type="signal peptide" evidence="3">
    <location>
        <begin position="1"/>
        <end position="32"/>
    </location>
</feature>
<feature type="chain" id="PRO_5034796045" evidence="3">
    <location>
        <begin position="33"/>
        <end position="168"/>
    </location>
</feature>
<evidence type="ECO:0000313" key="4">
    <source>
        <dbReference type="Ensembl" id="ENSNNAP00000015219.1"/>
    </source>
</evidence>
<dbReference type="SUPFAM" id="SSF52058">
    <property type="entry name" value="L domain-like"/>
    <property type="match status" value="1"/>
</dbReference>
<dbReference type="OrthoDB" id="6066926at2759"/>
<dbReference type="Gene3D" id="3.80.10.10">
    <property type="entry name" value="Ribonuclease Inhibitor"/>
    <property type="match status" value="1"/>
</dbReference>
<keyword evidence="3" id="KW-0732">Signal</keyword>
<dbReference type="InterPro" id="IPR003591">
    <property type="entry name" value="Leu-rich_rpt_typical-subtyp"/>
</dbReference>
<dbReference type="PANTHER" id="PTHR24367:SF10">
    <property type="entry name" value="LEUCINE-RICH REPEAT LGI FAMILY MEMBER 3"/>
    <property type="match status" value="1"/>
</dbReference>
<dbReference type="AlphaFoldDB" id="A0A8C6XIZ0"/>
<evidence type="ECO:0000256" key="1">
    <source>
        <dbReference type="ARBA" id="ARBA00022614"/>
    </source>
</evidence>
<dbReference type="Pfam" id="PF13855">
    <property type="entry name" value="LRR_8"/>
    <property type="match status" value="1"/>
</dbReference>
<evidence type="ECO:0000256" key="3">
    <source>
        <dbReference type="SAM" id="SignalP"/>
    </source>
</evidence>
<dbReference type="GeneTree" id="ENSGT00940000160296"/>
<protein>
    <submittedName>
        <fullName evidence="4">Uncharacterized protein</fullName>
    </submittedName>
</protein>
<evidence type="ECO:0000256" key="2">
    <source>
        <dbReference type="ARBA" id="ARBA00022737"/>
    </source>
</evidence>
<dbReference type="InterPro" id="IPR001611">
    <property type="entry name" value="Leu-rich_rpt"/>
</dbReference>
<dbReference type="GO" id="GO:0017157">
    <property type="term" value="P:regulation of exocytosis"/>
    <property type="evidence" value="ECO:0007669"/>
    <property type="project" value="TreeGrafter"/>
</dbReference>
<dbReference type="PROSITE" id="PS51257">
    <property type="entry name" value="PROKAR_LIPOPROTEIN"/>
    <property type="match status" value="1"/>
</dbReference>
<dbReference type="InterPro" id="IPR051295">
    <property type="entry name" value="LGI_related"/>
</dbReference>
<dbReference type="SMART" id="SM00369">
    <property type="entry name" value="LRR_TYP"/>
    <property type="match status" value="1"/>
</dbReference>
<dbReference type="InterPro" id="IPR032675">
    <property type="entry name" value="LRR_dom_sf"/>
</dbReference>
<reference evidence="4" key="1">
    <citation type="submission" date="2025-08" db="UniProtKB">
        <authorList>
            <consortium name="Ensembl"/>
        </authorList>
    </citation>
    <scope>IDENTIFICATION</scope>
</reference>
<evidence type="ECO:0000313" key="5">
    <source>
        <dbReference type="Proteomes" id="UP000694559"/>
    </source>
</evidence>
<dbReference type="Ensembl" id="ENSNNAT00000015966.1">
    <property type="protein sequence ID" value="ENSNNAP00000015219.1"/>
    <property type="gene ID" value="ENSNNAG00000010211.1"/>
</dbReference>
<name>A0A8C6XIZ0_NAJNA</name>
<proteinExistence type="predicted"/>
<keyword evidence="2" id="KW-0677">Repeat</keyword>
<dbReference type="PANTHER" id="PTHR24367">
    <property type="entry name" value="LEUCINE-RICH REPEAT-CONTAINING PROTEIN"/>
    <property type="match status" value="1"/>
</dbReference>
<sequence length="168" mass="18486">MAGPQRRSKGRSLLLLPLLGLLGCWCWGPVASRRAPRPPPCPASCSCTRDTAFCVDSKAVPKNLARDVISLTLINAGFSELKEAAFAHLPSLQFLLLNSNKFSSIRDNAFTGLSHLQYLYHINVIKKNISLQGHLLLLYFNPGAMQRGGLCYGLALSKKERMEARDCV</sequence>